<evidence type="ECO:0000313" key="3">
    <source>
        <dbReference type="Proteomes" id="UP000824070"/>
    </source>
</evidence>
<evidence type="ECO:0000313" key="2">
    <source>
        <dbReference type="EMBL" id="HIU44996.1"/>
    </source>
</evidence>
<name>A0A9D1LNA1_9FIRM</name>
<accession>A0A9D1LNA1</accession>
<reference evidence="2" key="1">
    <citation type="submission" date="2020-10" db="EMBL/GenBank/DDBJ databases">
        <authorList>
            <person name="Gilroy R."/>
        </authorList>
    </citation>
    <scope>NUCLEOTIDE SEQUENCE</scope>
    <source>
        <strain evidence="2">ChiGjej1B1-22543</strain>
    </source>
</reference>
<keyword evidence="1" id="KW-0812">Transmembrane</keyword>
<feature type="transmembrane region" description="Helical" evidence="1">
    <location>
        <begin position="62"/>
        <end position="81"/>
    </location>
</feature>
<feature type="transmembrane region" description="Helical" evidence="1">
    <location>
        <begin position="93"/>
        <end position="113"/>
    </location>
</feature>
<keyword evidence="1" id="KW-1133">Transmembrane helix</keyword>
<reference evidence="2" key="2">
    <citation type="journal article" date="2021" name="PeerJ">
        <title>Extensive microbial diversity within the chicken gut microbiome revealed by metagenomics and culture.</title>
        <authorList>
            <person name="Gilroy R."/>
            <person name="Ravi A."/>
            <person name="Getino M."/>
            <person name="Pursley I."/>
            <person name="Horton D.L."/>
            <person name="Alikhan N.F."/>
            <person name="Baker D."/>
            <person name="Gharbi K."/>
            <person name="Hall N."/>
            <person name="Watson M."/>
            <person name="Adriaenssens E.M."/>
            <person name="Foster-Nyarko E."/>
            <person name="Jarju S."/>
            <person name="Secka A."/>
            <person name="Antonio M."/>
            <person name="Oren A."/>
            <person name="Chaudhuri R.R."/>
            <person name="La Ragione R."/>
            <person name="Hildebrand F."/>
            <person name="Pallen M.J."/>
        </authorList>
    </citation>
    <scope>NUCLEOTIDE SEQUENCE</scope>
    <source>
        <strain evidence="2">ChiGjej1B1-22543</strain>
    </source>
</reference>
<proteinExistence type="predicted"/>
<evidence type="ECO:0000256" key="1">
    <source>
        <dbReference type="SAM" id="Phobius"/>
    </source>
</evidence>
<gene>
    <name evidence="2" type="ORF">IAC52_01725</name>
</gene>
<protein>
    <submittedName>
        <fullName evidence="2">Uncharacterized protein</fullName>
    </submittedName>
</protein>
<sequence>MNFALFAFFALAFLCAFAAHFLKFSKIAVCLSLGVGFACTVLFGAFLCLFLLKCYPQFETKLIHTIGSCLCLACVFLYAGHASLFLPRYSKPVGSIAALLFFAFAVAGLSYLFTLGRLNLDNETIISSSQTAASLAFAGL</sequence>
<comment type="caution">
    <text evidence="2">The sequence shown here is derived from an EMBL/GenBank/DDBJ whole genome shotgun (WGS) entry which is preliminary data.</text>
</comment>
<dbReference type="EMBL" id="DVMV01000012">
    <property type="protein sequence ID" value="HIU44996.1"/>
    <property type="molecule type" value="Genomic_DNA"/>
</dbReference>
<organism evidence="2 3">
    <name type="scientific">Candidatus Alloenteromonas pullicola</name>
    <dbReference type="NCBI Taxonomy" id="2840784"/>
    <lineage>
        <taxon>Bacteria</taxon>
        <taxon>Bacillati</taxon>
        <taxon>Bacillota</taxon>
        <taxon>Bacillota incertae sedis</taxon>
        <taxon>Candidatus Alloenteromonas</taxon>
    </lineage>
</organism>
<keyword evidence="1" id="KW-0472">Membrane</keyword>
<feature type="transmembrane region" description="Helical" evidence="1">
    <location>
        <begin position="28"/>
        <end position="50"/>
    </location>
</feature>
<dbReference type="AlphaFoldDB" id="A0A9D1LNA1"/>
<dbReference type="Proteomes" id="UP000824070">
    <property type="component" value="Unassembled WGS sequence"/>
</dbReference>